<dbReference type="HOGENOM" id="CLU_029425_4_0_4"/>
<dbReference type="Gene3D" id="2.70.70.10">
    <property type="entry name" value="Glucose Permease (Domain IIA)"/>
    <property type="match status" value="1"/>
</dbReference>
<dbReference type="Proteomes" id="UP000002743">
    <property type="component" value="Chromosome"/>
</dbReference>
<dbReference type="SUPFAM" id="SSF51261">
    <property type="entry name" value="Duplicated hybrid motif"/>
    <property type="match status" value="1"/>
</dbReference>
<accession>C6X9H8</accession>
<name>C6X9H8_METGS</name>
<dbReference type="CDD" id="cd12797">
    <property type="entry name" value="M23_peptidase"/>
    <property type="match status" value="1"/>
</dbReference>
<feature type="coiled-coil region" evidence="1">
    <location>
        <begin position="35"/>
        <end position="118"/>
    </location>
</feature>
<gene>
    <name evidence="4" type="ordered locus">Msip34_0550</name>
</gene>
<evidence type="ECO:0000313" key="4">
    <source>
        <dbReference type="EMBL" id="ACT49798.1"/>
    </source>
</evidence>
<dbReference type="AlphaFoldDB" id="C6X9H8"/>
<dbReference type="OrthoDB" id="9784703at2"/>
<dbReference type="GO" id="GO:0004222">
    <property type="term" value="F:metalloendopeptidase activity"/>
    <property type="evidence" value="ECO:0007669"/>
    <property type="project" value="TreeGrafter"/>
</dbReference>
<dbReference type="FunFam" id="2.70.70.10:FF:000003">
    <property type="entry name" value="Murein hydrolase activator EnvC"/>
    <property type="match status" value="1"/>
</dbReference>
<evidence type="ECO:0000313" key="5">
    <source>
        <dbReference type="Proteomes" id="UP000002743"/>
    </source>
</evidence>
<dbReference type="InterPro" id="IPR011055">
    <property type="entry name" value="Dup_hybrid_motif"/>
</dbReference>
<evidence type="ECO:0000256" key="1">
    <source>
        <dbReference type="SAM" id="Coils"/>
    </source>
</evidence>
<dbReference type="EMBL" id="CP001674">
    <property type="protein sequence ID" value="ACT49798.1"/>
    <property type="molecule type" value="Genomic_DNA"/>
</dbReference>
<evidence type="ECO:0000256" key="2">
    <source>
        <dbReference type="SAM" id="MobiDB-lite"/>
    </source>
</evidence>
<dbReference type="RefSeq" id="WP_015829437.1">
    <property type="nucleotide sequence ID" value="NC_012969.1"/>
</dbReference>
<dbReference type="eggNOG" id="COG4942">
    <property type="taxonomic scope" value="Bacteria"/>
</dbReference>
<dbReference type="PANTHER" id="PTHR21666:SF270">
    <property type="entry name" value="MUREIN HYDROLASE ACTIVATOR ENVC"/>
    <property type="match status" value="1"/>
</dbReference>
<reference evidence="5" key="1">
    <citation type="submission" date="2009-07" db="EMBL/GenBank/DDBJ databases">
        <title>Complete sequence of chromosome of Methylovorus sp. SIP3-4.</title>
        <authorList>
            <person name="Lucas S."/>
            <person name="Copeland A."/>
            <person name="Lapidus A."/>
            <person name="Glavina del Rio T."/>
            <person name="Tice H."/>
            <person name="Bruce D."/>
            <person name="Goodwin L."/>
            <person name="Pitluck S."/>
            <person name="Clum A."/>
            <person name="Larimer F."/>
            <person name="Land M."/>
            <person name="Hauser L."/>
            <person name="Kyrpides N."/>
            <person name="Mikhailova N."/>
            <person name="Kayluzhnaya M."/>
            <person name="Chistoserdova L."/>
        </authorList>
    </citation>
    <scope>NUCLEOTIDE SEQUENCE [LARGE SCALE GENOMIC DNA]</scope>
    <source>
        <strain evidence="5">SIP3-4</strain>
    </source>
</reference>
<dbReference type="Pfam" id="PF01551">
    <property type="entry name" value="Peptidase_M23"/>
    <property type="match status" value="1"/>
</dbReference>
<keyword evidence="1" id="KW-0175">Coiled coil</keyword>
<organism evidence="4 5">
    <name type="scientific">Methylovorus glucosotrophus (strain SIP3-4)</name>
    <dbReference type="NCBI Taxonomy" id="582744"/>
    <lineage>
        <taxon>Bacteria</taxon>
        <taxon>Pseudomonadati</taxon>
        <taxon>Pseudomonadota</taxon>
        <taxon>Betaproteobacteria</taxon>
        <taxon>Nitrosomonadales</taxon>
        <taxon>Methylophilaceae</taxon>
        <taxon>Methylovorus</taxon>
    </lineage>
</organism>
<keyword evidence="5" id="KW-1185">Reference proteome</keyword>
<reference evidence="4 5" key="2">
    <citation type="journal article" date="2011" name="J. Bacteriol.">
        <title>Genomes of three methylotrophs from a single niche uncover genetic and metabolic divergence of Methylophilaceae.</title>
        <authorList>
            <person name="Lapidus A."/>
            <person name="Clum A."/>
            <person name="Labutti K."/>
            <person name="Kaluzhnaya M.G."/>
            <person name="Lim S."/>
            <person name="Beck D.A."/>
            <person name="Glavina Del Rio T."/>
            <person name="Nolan M."/>
            <person name="Mavromatis K."/>
            <person name="Huntemann M."/>
            <person name="Lucas S."/>
            <person name="Lidstrom M.E."/>
            <person name="Ivanova N."/>
            <person name="Chistoserdova L."/>
        </authorList>
    </citation>
    <scope>NUCLEOTIDE SEQUENCE [LARGE SCALE GENOMIC DNA]</scope>
    <source>
        <strain evidence="4 5">SIP3-4</strain>
    </source>
</reference>
<dbReference type="InterPro" id="IPR050570">
    <property type="entry name" value="Cell_wall_metabolism_enzyme"/>
</dbReference>
<evidence type="ECO:0000259" key="3">
    <source>
        <dbReference type="Pfam" id="PF01551"/>
    </source>
</evidence>
<sequence precursor="true">MRDYLRLWPEASALGLVLLCALSLAPGISVAAPKVEKSKAELSELHDKIESLKKELDDTKEAHADASDALKESEQAISNTNRKLYELQQQQQQTSTQLQALQQQQNGVDSELQKQQRMLSSQLYKQYLHGQPGYTQLFLQQENPAEAARQWQYYRYVAQARAELISGMQRNLDKLTRLNEETAASLQKLTELKAAQEAERAALQAQKNQRNKVLQSLAAKINSQRGQIDKMKRDEQRLSQLVEKLARLAAMPPKRKPQKPAATDKATTPSSPQVIARNEDLPTNAFEGGNFAALKGKLNLPVRGDITNRFGSSREDTGVSWKGLFIKSAEGSEVKSVASGRVVFADWLRGFGNLIIVDHGNSYMSLYGNNQALLKQVGDTVKGGDTIASVGNSGGNEASGLYFELRYQSKPFDPLSWSVVR</sequence>
<dbReference type="PANTHER" id="PTHR21666">
    <property type="entry name" value="PEPTIDASE-RELATED"/>
    <property type="match status" value="1"/>
</dbReference>
<dbReference type="KEGG" id="mei:Msip34_0550"/>
<feature type="domain" description="M23ase beta-sheet core" evidence="3">
    <location>
        <begin position="321"/>
        <end position="414"/>
    </location>
</feature>
<dbReference type="Gene3D" id="6.10.250.3150">
    <property type="match status" value="1"/>
</dbReference>
<proteinExistence type="predicted"/>
<protein>
    <submittedName>
        <fullName evidence="4">Peptidase M23</fullName>
    </submittedName>
</protein>
<dbReference type="STRING" id="582744.Msip34_0550"/>
<feature type="region of interest" description="Disordered" evidence="2">
    <location>
        <begin position="249"/>
        <end position="274"/>
    </location>
</feature>
<dbReference type="InterPro" id="IPR016047">
    <property type="entry name" value="M23ase_b-sheet_dom"/>
</dbReference>